<organism evidence="1 2">
    <name type="scientific">Trichormus variabilis NIES-23</name>
    <dbReference type="NCBI Taxonomy" id="1973479"/>
    <lineage>
        <taxon>Bacteria</taxon>
        <taxon>Bacillati</taxon>
        <taxon>Cyanobacteriota</taxon>
        <taxon>Cyanophyceae</taxon>
        <taxon>Nostocales</taxon>
        <taxon>Nostocaceae</taxon>
        <taxon>Trichormus</taxon>
    </lineage>
</organism>
<sequence>MIAGKLEVTININKLPEAKTIENNWQQLDIDCDGRIITVTVKPKVWKKLTDAATNYPQWVAAITGKLDQSNEYGFVLAVNPKYRFSSANPKQRPQPRLCLLEKEQPLTNMEVTKVNNNNLVRCEKTRSFVRSNGTIIRKTGGEQTIHKKLGKTY</sequence>
<evidence type="ECO:0000313" key="1">
    <source>
        <dbReference type="EMBL" id="BAY72594.1"/>
    </source>
</evidence>
<evidence type="ECO:0000313" key="2">
    <source>
        <dbReference type="Proteomes" id="UP000217507"/>
    </source>
</evidence>
<geneLocation type="plasmid" evidence="1">
    <name>plasmid1</name>
</geneLocation>
<keyword evidence="1" id="KW-0614">Plasmid</keyword>
<dbReference type="AlphaFoldDB" id="A0A1Z4KUH4"/>
<dbReference type="EMBL" id="AP018217">
    <property type="protein sequence ID" value="BAY72594.1"/>
    <property type="molecule type" value="Genomic_DNA"/>
</dbReference>
<reference evidence="1 2" key="1">
    <citation type="submission" date="2017-06" db="EMBL/GenBank/DDBJ databases">
        <title>Genome sequencing of cyanobaciteial culture collection at National Institute for Environmental Studies (NIES).</title>
        <authorList>
            <person name="Hirose Y."/>
            <person name="Shimura Y."/>
            <person name="Fujisawa T."/>
            <person name="Nakamura Y."/>
            <person name="Kawachi M."/>
        </authorList>
    </citation>
    <scope>NUCLEOTIDE SEQUENCE [LARGE SCALE GENOMIC DNA]</scope>
    <source>
        <strain evidence="1 2">NIES-23</strain>
        <plasmid evidence="2">Plasmid Plasmid1 dna</plasmid>
    </source>
</reference>
<proteinExistence type="predicted"/>
<dbReference type="Proteomes" id="UP000217507">
    <property type="component" value="Plasmid Plasmid1 dna"/>
</dbReference>
<accession>A0A1Z4KUH4</accession>
<protein>
    <recommendedName>
        <fullName evidence="3">Fertility inhibition FinO-like protein</fullName>
    </recommendedName>
</protein>
<gene>
    <name evidence="1" type="ORF">NIES23_54220</name>
</gene>
<name>A0A1Z4KUH4_ANAVA</name>
<evidence type="ECO:0008006" key="3">
    <source>
        <dbReference type="Google" id="ProtNLM"/>
    </source>
</evidence>